<comment type="caution">
    <text evidence="10">The sequence shown here is derived from an EMBL/GenBank/DDBJ whole genome shotgun (WGS) entry which is preliminary data.</text>
</comment>
<feature type="region of interest" description="Disordered" evidence="8">
    <location>
        <begin position="144"/>
        <end position="200"/>
    </location>
</feature>
<feature type="region of interest" description="Disordered" evidence="8">
    <location>
        <begin position="269"/>
        <end position="298"/>
    </location>
</feature>
<dbReference type="PANTHER" id="PTHR31083:SF6">
    <property type="entry name" value="PROTEIN SOSEKI 3"/>
    <property type="match status" value="1"/>
</dbReference>
<keyword evidence="11" id="KW-1185">Reference proteome</keyword>
<feature type="region of interest" description="Disordered" evidence="8">
    <location>
        <begin position="652"/>
        <end position="673"/>
    </location>
</feature>
<feature type="compositionally biased region" description="Low complexity" evidence="8">
    <location>
        <begin position="583"/>
        <end position="599"/>
    </location>
</feature>
<feature type="domain" description="SOSEKI DIX-like" evidence="9">
    <location>
        <begin position="33"/>
        <end position="121"/>
    </location>
</feature>
<accession>A0A1R3IK26</accession>
<keyword evidence="3" id="KW-1003">Cell membrane</keyword>
<evidence type="ECO:0000256" key="6">
    <source>
        <dbReference type="ARBA" id="ARBA00023306"/>
    </source>
</evidence>
<evidence type="ECO:0000313" key="11">
    <source>
        <dbReference type="Proteomes" id="UP000188268"/>
    </source>
</evidence>
<dbReference type="Gramene" id="OMO82871">
    <property type="protein sequence ID" value="OMO82871"/>
    <property type="gene ID" value="CCACVL1_11720"/>
</dbReference>
<reference evidence="10 11" key="1">
    <citation type="submission" date="2013-09" db="EMBL/GenBank/DDBJ databases">
        <title>Corchorus capsularis genome sequencing.</title>
        <authorList>
            <person name="Alam M."/>
            <person name="Haque M.S."/>
            <person name="Islam M.S."/>
            <person name="Emdad E.M."/>
            <person name="Islam M.M."/>
            <person name="Ahmed B."/>
            <person name="Halim A."/>
            <person name="Hossen Q.M.M."/>
            <person name="Hossain M.Z."/>
            <person name="Ahmed R."/>
            <person name="Khan M.M."/>
            <person name="Islam R."/>
            <person name="Rashid M.M."/>
            <person name="Khan S.A."/>
            <person name="Rahman M.S."/>
            <person name="Alam M."/>
        </authorList>
    </citation>
    <scope>NUCLEOTIDE SEQUENCE [LARGE SCALE GENOMIC DNA]</scope>
    <source>
        <strain evidence="11">cv. CVL-1</strain>
        <tissue evidence="10">Whole seedling</tissue>
    </source>
</reference>
<name>A0A1R3IK26_COCAP</name>
<dbReference type="GO" id="GO:0051302">
    <property type="term" value="P:regulation of cell division"/>
    <property type="evidence" value="ECO:0007669"/>
    <property type="project" value="EnsemblPlants"/>
</dbReference>
<dbReference type="GO" id="GO:2000067">
    <property type="term" value="P:regulation of root morphogenesis"/>
    <property type="evidence" value="ECO:0007669"/>
    <property type="project" value="EnsemblPlants"/>
</dbReference>
<evidence type="ECO:0000256" key="3">
    <source>
        <dbReference type="ARBA" id="ARBA00022475"/>
    </source>
</evidence>
<evidence type="ECO:0000256" key="4">
    <source>
        <dbReference type="ARBA" id="ARBA00022618"/>
    </source>
</evidence>
<feature type="compositionally biased region" description="Basic and acidic residues" evidence="8">
    <location>
        <begin position="464"/>
        <end position="479"/>
    </location>
</feature>
<comment type="subcellular location">
    <subcellularLocation>
        <location evidence="1">Cell membrane</location>
        <topology evidence="1">Peripheral membrane protein</topology>
        <orientation evidence="1">Cytoplasmic side</orientation>
    </subcellularLocation>
</comment>
<evidence type="ECO:0000256" key="5">
    <source>
        <dbReference type="ARBA" id="ARBA00023136"/>
    </source>
</evidence>
<dbReference type="GO" id="GO:0051301">
    <property type="term" value="P:cell division"/>
    <property type="evidence" value="ECO:0007669"/>
    <property type="project" value="UniProtKB-KW"/>
</dbReference>
<dbReference type="OrthoDB" id="1280899at2759"/>
<dbReference type="PANTHER" id="PTHR31083">
    <property type="entry name" value="UPSTREAM OF FLC PROTEIN (DUF966)"/>
    <property type="match status" value="1"/>
</dbReference>
<protein>
    <recommendedName>
        <fullName evidence="9">SOSEKI DIX-like domain-containing protein</fullName>
    </recommendedName>
</protein>
<feature type="compositionally biased region" description="Basic and acidic residues" evidence="8">
    <location>
        <begin position="230"/>
        <end position="240"/>
    </location>
</feature>
<dbReference type="AlphaFoldDB" id="A0A1R3IK26"/>
<dbReference type="GO" id="GO:0009925">
    <property type="term" value="C:basal plasma membrane"/>
    <property type="evidence" value="ECO:0007669"/>
    <property type="project" value="EnsemblPlants"/>
</dbReference>
<evidence type="ECO:0000256" key="8">
    <source>
        <dbReference type="SAM" id="MobiDB-lite"/>
    </source>
</evidence>
<dbReference type="GO" id="GO:0090708">
    <property type="term" value="P:specification of plant organ axis polarity"/>
    <property type="evidence" value="ECO:0007669"/>
    <property type="project" value="EnsemblPlants"/>
</dbReference>
<organism evidence="10 11">
    <name type="scientific">Corchorus capsularis</name>
    <name type="common">Jute</name>
    <dbReference type="NCBI Taxonomy" id="210143"/>
    <lineage>
        <taxon>Eukaryota</taxon>
        <taxon>Viridiplantae</taxon>
        <taxon>Streptophyta</taxon>
        <taxon>Embryophyta</taxon>
        <taxon>Tracheophyta</taxon>
        <taxon>Spermatophyta</taxon>
        <taxon>Magnoliopsida</taxon>
        <taxon>eudicotyledons</taxon>
        <taxon>Gunneridae</taxon>
        <taxon>Pentapetalae</taxon>
        <taxon>rosids</taxon>
        <taxon>malvids</taxon>
        <taxon>Malvales</taxon>
        <taxon>Malvaceae</taxon>
        <taxon>Grewioideae</taxon>
        <taxon>Apeibeae</taxon>
        <taxon>Corchorus</taxon>
    </lineage>
</organism>
<feature type="region of interest" description="Disordered" evidence="8">
    <location>
        <begin position="583"/>
        <end position="603"/>
    </location>
</feature>
<feature type="compositionally biased region" description="Polar residues" evidence="8">
    <location>
        <begin position="483"/>
        <end position="498"/>
    </location>
</feature>
<dbReference type="EMBL" id="AWWV01009945">
    <property type="protein sequence ID" value="OMO82871.1"/>
    <property type="molecule type" value="Genomic_DNA"/>
</dbReference>
<evidence type="ECO:0000259" key="9">
    <source>
        <dbReference type="Pfam" id="PF06136"/>
    </source>
</evidence>
<keyword evidence="5" id="KW-0472">Membrane</keyword>
<keyword evidence="6" id="KW-0131">Cell cycle</keyword>
<evidence type="ECO:0000256" key="2">
    <source>
        <dbReference type="ARBA" id="ARBA00022473"/>
    </source>
</evidence>
<feature type="region of interest" description="Disordered" evidence="8">
    <location>
        <begin position="413"/>
        <end position="516"/>
    </location>
</feature>
<proteinExistence type="inferred from homology"/>
<keyword evidence="4" id="KW-0132">Cell division</keyword>
<dbReference type="InterPro" id="IPR010369">
    <property type="entry name" value="SOK"/>
</dbReference>
<evidence type="ECO:0000256" key="1">
    <source>
        <dbReference type="ARBA" id="ARBA00004413"/>
    </source>
</evidence>
<comment type="similarity">
    <text evidence="7">Belongs to the SOSEKI family.</text>
</comment>
<dbReference type="InterPro" id="IPR048351">
    <property type="entry name" value="SOK_DIX"/>
</dbReference>
<sequence>METRMKKYRQVSPERAKVWTEKSPKYYQLNRKVPVVYYLCRNRQLEHPHFIEVPLSSPDGLYLRDVIERLNILRGRGMASSYSWACKRSYRNGFVWHDLSEDDLILPAHGNEYVLKGSELFEESSSDRFSPVGNSLRLQNLKQLPELPSSSRSQDDSSSSSSLNGKRTKNSQDDELSSPVNRPTPGSAGASPESRYGKNSSWGCNSLSLTEYKVYKSDGLADASTQTEENTSRPKTRETCTRGVSTDDGSLEPECNSNFQNTVSNSCMKDNSETCRNPVSPPPPSTSSVSSSGGKTETLESLIRADASKINSFRILEEEELRMPNHARLKATSMLMQLISCGSISVKDHSFGLVPAYRPRFSHSKFSSPLFSTVMLGELDCLSENPRLMGLRLEDKEYFSGSLVETKMLKEEGDGHTTLKRSSSYNADRTSKQLDSAEDKEEELNSGRSKCIPRSIKASLSKQPRSESMRSPVSEKPRISSDGIDNSRSVLSSVSNGGSRRMTEPVSSKIQSKRLDSFREEEKAKMKQGFDLRTWNPMWLIYRSKCSTDGTLTLGFMGGGRQVASAFGVHESDSFHVVSVSSSSSSSSHEVVEPSYSSSASHEVVGPVESHGGLIDNHEVVEDEKRKVHTEIPYGSFSINFPIQWRKHPALSPVSMPEKTPPQDPPEASPKPYKRSFVTTLMEAATFRSPSFKDDTYFIFHLMSTLGLDFHQCPMVLQCSVFHVKPVSNSAN</sequence>
<gene>
    <name evidence="10" type="ORF">CCACVL1_11720</name>
</gene>
<dbReference type="Proteomes" id="UP000188268">
    <property type="component" value="Unassembled WGS sequence"/>
</dbReference>
<evidence type="ECO:0000313" key="10">
    <source>
        <dbReference type="EMBL" id="OMO82871.1"/>
    </source>
</evidence>
<keyword evidence="2" id="KW-0217">Developmental protein</keyword>
<dbReference type="Pfam" id="PF06136">
    <property type="entry name" value="SOK"/>
    <property type="match status" value="1"/>
</dbReference>
<feature type="compositionally biased region" description="Low complexity" evidence="8">
    <location>
        <begin position="149"/>
        <end position="162"/>
    </location>
</feature>
<dbReference type="OMA" id="GTNKHSQ"/>
<evidence type="ECO:0000256" key="7">
    <source>
        <dbReference type="ARBA" id="ARBA00024211"/>
    </source>
</evidence>
<feature type="compositionally biased region" description="Pro residues" evidence="8">
    <location>
        <begin position="659"/>
        <end position="669"/>
    </location>
</feature>
<dbReference type="STRING" id="210143.A0A1R3IK26"/>
<dbReference type="GO" id="GO:0051258">
    <property type="term" value="P:protein polymerization"/>
    <property type="evidence" value="ECO:0007669"/>
    <property type="project" value="EnsemblPlants"/>
</dbReference>
<feature type="region of interest" description="Disordered" evidence="8">
    <location>
        <begin position="221"/>
        <end position="257"/>
    </location>
</feature>